<feature type="region of interest" description="Disordered" evidence="1">
    <location>
        <begin position="26"/>
        <end position="148"/>
    </location>
</feature>
<feature type="compositionally biased region" description="Basic and acidic residues" evidence="1">
    <location>
        <begin position="94"/>
        <end position="139"/>
    </location>
</feature>
<feature type="compositionally biased region" description="Basic residues" evidence="1">
    <location>
        <begin position="75"/>
        <end position="84"/>
    </location>
</feature>
<dbReference type="WBParaSite" id="MBELARI_LOCUS21389">
    <property type="protein sequence ID" value="MBELARI_LOCUS21389"/>
    <property type="gene ID" value="MBELARI_LOCUS21389"/>
</dbReference>
<reference evidence="4" key="1">
    <citation type="submission" date="2024-02" db="UniProtKB">
        <authorList>
            <consortium name="WormBaseParasite"/>
        </authorList>
    </citation>
    <scope>IDENTIFICATION</scope>
</reference>
<sequence>MLLEQISVVIQAFYLTLLLSTTVASCKKGPKSNKPKRPSDLNSARLDLSLPEKSGSMIPVDPNGGKTTVLAPQKPKIKRIQKKLPKTDTMTNSSKEKVASKDNKTSSKDEEKQKEKEKIKAISMSRSDRDESPPHKAEKSGSSLMQRPDWWLGLLF</sequence>
<organism evidence="3 4">
    <name type="scientific">Mesorhabditis belari</name>
    <dbReference type="NCBI Taxonomy" id="2138241"/>
    <lineage>
        <taxon>Eukaryota</taxon>
        <taxon>Metazoa</taxon>
        <taxon>Ecdysozoa</taxon>
        <taxon>Nematoda</taxon>
        <taxon>Chromadorea</taxon>
        <taxon>Rhabditida</taxon>
        <taxon>Rhabditina</taxon>
        <taxon>Rhabditomorpha</taxon>
        <taxon>Rhabditoidea</taxon>
        <taxon>Rhabditidae</taxon>
        <taxon>Mesorhabditinae</taxon>
        <taxon>Mesorhabditis</taxon>
    </lineage>
</organism>
<evidence type="ECO:0000313" key="3">
    <source>
        <dbReference type="Proteomes" id="UP000887575"/>
    </source>
</evidence>
<dbReference type="AlphaFoldDB" id="A0AAF3F6M6"/>
<feature type="signal peptide" evidence="2">
    <location>
        <begin position="1"/>
        <end position="24"/>
    </location>
</feature>
<protein>
    <submittedName>
        <fullName evidence="4">Uncharacterized protein</fullName>
    </submittedName>
</protein>
<dbReference type="Proteomes" id="UP000887575">
    <property type="component" value="Unassembled WGS sequence"/>
</dbReference>
<evidence type="ECO:0000256" key="2">
    <source>
        <dbReference type="SAM" id="SignalP"/>
    </source>
</evidence>
<evidence type="ECO:0000313" key="4">
    <source>
        <dbReference type="WBParaSite" id="MBELARI_LOCUS21389"/>
    </source>
</evidence>
<keyword evidence="2" id="KW-0732">Signal</keyword>
<name>A0AAF3F6M6_9BILA</name>
<feature type="chain" id="PRO_5042191728" evidence="2">
    <location>
        <begin position="25"/>
        <end position="156"/>
    </location>
</feature>
<keyword evidence="3" id="KW-1185">Reference proteome</keyword>
<proteinExistence type="predicted"/>
<evidence type="ECO:0000256" key="1">
    <source>
        <dbReference type="SAM" id="MobiDB-lite"/>
    </source>
</evidence>
<accession>A0AAF3F6M6</accession>